<gene>
    <name evidence="1" type="ORF">EV420DRAFT_1768203</name>
</gene>
<reference evidence="1" key="1">
    <citation type="submission" date="2023-06" db="EMBL/GenBank/DDBJ databases">
        <authorList>
            <consortium name="Lawrence Berkeley National Laboratory"/>
            <person name="Ahrendt S."/>
            <person name="Sahu N."/>
            <person name="Indic B."/>
            <person name="Wong-Bajracharya J."/>
            <person name="Merenyi Z."/>
            <person name="Ke H.-M."/>
            <person name="Monk M."/>
            <person name="Kocsube S."/>
            <person name="Drula E."/>
            <person name="Lipzen A."/>
            <person name="Balint B."/>
            <person name="Henrissat B."/>
            <person name="Andreopoulos B."/>
            <person name="Martin F.M."/>
            <person name="Harder C.B."/>
            <person name="Rigling D."/>
            <person name="Ford K.L."/>
            <person name="Foster G.D."/>
            <person name="Pangilinan J."/>
            <person name="Papanicolaou A."/>
            <person name="Barry K."/>
            <person name="LaButti K."/>
            <person name="Viragh M."/>
            <person name="Koriabine M."/>
            <person name="Yan M."/>
            <person name="Riley R."/>
            <person name="Champramary S."/>
            <person name="Plett K.L."/>
            <person name="Tsai I.J."/>
            <person name="Slot J."/>
            <person name="Sipos G."/>
            <person name="Plett J."/>
            <person name="Nagy L.G."/>
            <person name="Grigoriev I.V."/>
        </authorList>
    </citation>
    <scope>NUCLEOTIDE SEQUENCE</scope>
    <source>
        <strain evidence="1">CCBAS 213</strain>
    </source>
</reference>
<comment type="caution">
    <text evidence="1">The sequence shown here is derived from an EMBL/GenBank/DDBJ whole genome shotgun (WGS) entry which is preliminary data.</text>
</comment>
<protein>
    <submittedName>
        <fullName evidence="1">Uncharacterized protein</fullName>
    </submittedName>
</protein>
<proteinExistence type="predicted"/>
<evidence type="ECO:0000313" key="2">
    <source>
        <dbReference type="Proteomes" id="UP001175211"/>
    </source>
</evidence>
<dbReference type="EMBL" id="JAUEPS010000053">
    <property type="protein sequence ID" value="KAK0444582.1"/>
    <property type="molecule type" value="Genomic_DNA"/>
</dbReference>
<dbReference type="RefSeq" id="XP_060325152.1">
    <property type="nucleotide sequence ID" value="XM_060480956.1"/>
</dbReference>
<dbReference type="GeneID" id="85364504"/>
<dbReference type="AlphaFoldDB" id="A0AA39JLT8"/>
<name>A0AA39JLT8_ARMTA</name>
<organism evidence="1 2">
    <name type="scientific">Armillaria tabescens</name>
    <name type="common">Ringless honey mushroom</name>
    <name type="synonym">Agaricus tabescens</name>
    <dbReference type="NCBI Taxonomy" id="1929756"/>
    <lineage>
        <taxon>Eukaryota</taxon>
        <taxon>Fungi</taxon>
        <taxon>Dikarya</taxon>
        <taxon>Basidiomycota</taxon>
        <taxon>Agaricomycotina</taxon>
        <taxon>Agaricomycetes</taxon>
        <taxon>Agaricomycetidae</taxon>
        <taxon>Agaricales</taxon>
        <taxon>Marasmiineae</taxon>
        <taxon>Physalacriaceae</taxon>
        <taxon>Desarmillaria</taxon>
    </lineage>
</organism>
<sequence length="219" mass="24933">MEERFLDATKKPYDSSGIWLNSPEMPPHPRKPYFHVVRCKTKIIHSVGAPDDSSLTLSTLGLTQMLDGRSFRSRKIPFISHTPASTTYWKDVTTGGPGVFLVTLCKKADPRWEEQGLKVAICLTLKILDDEEMRDAPDGMKLVFLAPAPTPDIYLVRKNHNWIASNLRNPTPTQLKSLFVTSSNIQPPSAIDDFFWLRPSFRSLRYQMPYSLVQDRDIP</sequence>
<keyword evidence="2" id="KW-1185">Reference proteome</keyword>
<accession>A0AA39JLT8</accession>
<evidence type="ECO:0000313" key="1">
    <source>
        <dbReference type="EMBL" id="KAK0444582.1"/>
    </source>
</evidence>
<dbReference type="Proteomes" id="UP001175211">
    <property type="component" value="Unassembled WGS sequence"/>
</dbReference>